<feature type="coiled-coil region" evidence="1">
    <location>
        <begin position="15"/>
        <end position="72"/>
    </location>
</feature>
<organism evidence="2 3">
    <name type="scientific">Cohnella cholangitidis</name>
    <dbReference type="NCBI Taxonomy" id="2598458"/>
    <lineage>
        <taxon>Bacteria</taxon>
        <taxon>Bacillati</taxon>
        <taxon>Bacillota</taxon>
        <taxon>Bacilli</taxon>
        <taxon>Bacillales</taxon>
        <taxon>Paenibacillaceae</taxon>
        <taxon>Cohnella</taxon>
    </lineage>
</organism>
<gene>
    <name evidence="2" type="ORF">FPL14_04160</name>
</gene>
<evidence type="ECO:0000256" key="1">
    <source>
        <dbReference type="SAM" id="Coils"/>
    </source>
</evidence>
<proteinExistence type="predicted"/>
<dbReference type="RefSeq" id="WP_182301835.1">
    <property type="nucleotide sequence ID" value="NZ_CP041969.1"/>
</dbReference>
<reference evidence="2 3" key="1">
    <citation type="submission" date="2019-07" db="EMBL/GenBank/DDBJ databases">
        <authorList>
            <person name="Kim J.K."/>
            <person name="Cheong H.-M."/>
            <person name="Choi Y."/>
            <person name="Hwang K.J."/>
            <person name="Lee S."/>
            <person name="Choi C."/>
        </authorList>
    </citation>
    <scope>NUCLEOTIDE SEQUENCE [LARGE SCALE GENOMIC DNA]</scope>
    <source>
        <strain evidence="2 3">KS 22</strain>
    </source>
</reference>
<dbReference type="Proteomes" id="UP000515679">
    <property type="component" value="Chromosome"/>
</dbReference>
<protein>
    <submittedName>
        <fullName evidence="2">Uncharacterized protein</fullName>
    </submittedName>
</protein>
<evidence type="ECO:0000313" key="3">
    <source>
        <dbReference type="Proteomes" id="UP000515679"/>
    </source>
</evidence>
<keyword evidence="3" id="KW-1185">Reference proteome</keyword>
<keyword evidence="1" id="KW-0175">Coiled coil</keyword>
<dbReference type="KEGG" id="cchl:FPL14_04160"/>
<sequence>MGVNVGLAASQASAMNQYASTLRDINNSLKQYRANLNLAWHSDEMVFVNQAIDRLTNEIIILSRELESLGSDIVSVANEIHREEEAARQAAAAAAAARAAFYYNPIRK</sequence>
<dbReference type="AlphaFoldDB" id="A0A7G5BU52"/>
<name>A0A7G5BU52_9BACL</name>
<accession>A0A7G5BU52</accession>
<evidence type="ECO:0000313" key="2">
    <source>
        <dbReference type="EMBL" id="QMV40486.1"/>
    </source>
</evidence>
<dbReference type="EMBL" id="CP041969">
    <property type="protein sequence ID" value="QMV40486.1"/>
    <property type="molecule type" value="Genomic_DNA"/>
</dbReference>